<name>G5BC42_HETGA</name>
<proteinExistence type="predicted"/>
<dbReference type="Proteomes" id="UP000006813">
    <property type="component" value="Unassembled WGS sequence"/>
</dbReference>
<protein>
    <submittedName>
        <fullName evidence="1">Uncharacterized protein</fullName>
    </submittedName>
</protein>
<gene>
    <name evidence="1" type="ORF">GW7_12904</name>
</gene>
<organism evidence="1 2">
    <name type="scientific">Heterocephalus glaber</name>
    <name type="common">Naked mole rat</name>
    <dbReference type="NCBI Taxonomy" id="10181"/>
    <lineage>
        <taxon>Eukaryota</taxon>
        <taxon>Metazoa</taxon>
        <taxon>Chordata</taxon>
        <taxon>Craniata</taxon>
        <taxon>Vertebrata</taxon>
        <taxon>Euteleostomi</taxon>
        <taxon>Mammalia</taxon>
        <taxon>Eutheria</taxon>
        <taxon>Euarchontoglires</taxon>
        <taxon>Glires</taxon>
        <taxon>Rodentia</taxon>
        <taxon>Hystricomorpha</taxon>
        <taxon>Bathyergidae</taxon>
        <taxon>Heterocephalus</taxon>
    </lineage>
</organism>
<dbReference type="AlphaFoldDB" id="G5BC42"/>
<evidence type="ECO:0000313" key="2">
    <source>
        <dbReference type="Proteomes" id="UP000006813"/>
    </source>
</evidence>
<evidence type="ECO:0000313" key="1">
    <source>
        <dbReference type="EMBL" id="EHB06853.1"/>
    </source>
</evidence>
<sequence length="78" mass="8748">MLEGSEEDHQRLPESPVLLLPATLRAPSTQGGPNISRKQHNEEMATFLLVQKQELQGLEFRTQVKPVHVDEDDDGEAD</sequence>
<reference evidence="1 2" key="1">
    <citation type="journal article" date="2011" name="Nature">
        <title>Genome sequencing reveals insights into physiology and longevity of the naked mole rat.</title>
        <authorList>
            <person name="Kim E.B."/>
            <person name="Fang X."/>
            <person name="Fushan A.A."/>
            <person name="Huang Z."/>
            <person name="Lobanov A.V."/>
            <person name="Han L."/>
            <person name="Marino S.M."/>
            <person name="Sun X."/>
            <person name="Turanov A.A."/>
            <person name="Yang P."/>
            <person name="Yim S.H."/>
            <person name="Zhao X."/>
            <person name="Kasaikina M.V."/>
            <person name="Stoletzki N."/>
            <person name="Peng C."/>
            <person name="Polak P."/>
            <person name="Xiong Z."/>
            <person name="Kiezun A."/>
            <person name="Zhu Y."/>
            <person name="Chen Y."/>
            <person name="Kryukov G.V."/>
            <person name="Zhang Q."/>
            <person name="Peshkin L."/>
            <person name="Yang L."/>
            <person name="Bronson R.T."/>
            <person name="Buffenstein R."/>
            <person name="Wang B."/>
            <person name="Han C."/>
            <person name="Li Q."/>
            <person name="Chen L."/>
            <person name="Zhao W."/>
            <person name="Sunyaev S.R."/>
            <person name="Park T.J."/>
            <person name="Zhang G."/>
            <person name="Wang J."/>
            <person name="Gladyshev V.N."/>
        </authorList>
    </citation>
    <scope>NUCLEOTIDE SEQUENCE [LARGE SCALE GENOMIC DNA]</scope>
</reference>
<dbReference type="InParanoid" id="G5BC42"/>
<accession>G5BC42</accession>
<dbReference type="EMBL" id="JH169457">
    <property type="protein sequence ID" value="EHB06853.1"/>
    <property type="molecule type" value="Genomic_DNA"/>
</dbReference>